<comment type="subcellular location">
    <subcellularLocation>
        <location evidence="1">Nucleus</location>
    </subcellularLocation>
</comment>
<feature type="compositionally biased region" description="Low complexity" evidence="5">
    <location>
        <begin position="442"/>
        <end position="452"/>
    </location>
</feature>
<comment type="similarity">
    <text evidence="2">Belongs to the RENT3 family.</text>
</comment>
<evidence type="ECO:0000256" key="4">
    <source>
        <dbReference type="ARBA" id="ARBA00023242"/>
    </source>
</evidence>
<name>A0A4R0RNS1_9APHY</name>
<evidence type="ECO:0000313" key="8">
    <source>
        <dbReference type="Proteomes" id="UP000292702"/>
    </source>
</evidence>
<sequence>MYSIDARQLAAASAAPPSRTKSKEKEKERDKDKKSRLSHKSVPVDRLKTVVRRLPPNLPEEVFWQSVQPWVSEETAVWKVYYPGKFRKRLNKENIPSRAYIAFKTEESLASFSREYDGHLFRDKAGNESIAVVEFAPYQKVPSDKKKVDSRLGTIEKGAIGFFSHHCRTLKGTEDEDFQSFMESLKNAPSKPLDMDSLETLAAANQPPPQPKTTPLLEALKAEKSAQKDKEAIIRAHAHYKDPSVAASASGSKRDDSGKGKRGPPPSAASRSAEPPQTKKAAKIAAKAQQAADSPNATPVAKKIAQKPNANPSAPAPQQGAVAAGQPVPATAKPTPKSPRRNRDRDRQEAKTTAATVATSSAVTPSDTSANASAASSAASTAPGGIAPPSAPAGAASRPRTRPMLGLASRHFEAALSGAGVDRKARREREQPKDGQGSESPAAAAAKDGQAASTLAPSPAIIPRASGVAQDTAVPASGEGPGGRGGGGRGRGRGGRGRGGGGGPRGG</sequence>
<feature type="compositionally biased region" description="Low complexity" evidence="5">
    <location>
        <begin position="351"/>
        <end position="398"/>
    </location>
</feature>
<keyword evidence="4" id="KW-0539">Nucleus</keyword>
<dbReference type="OrthoDB" id="18087at2759"/>
<dbReference type="PANTHER" id="PTHR13112:SF0">
    <property type="entry name" value="FI21285P1"/>
    <property type="match status" value="1"/>
</dbReference>
<gene>
    <name evidence="7" type="ORF">EIP91_009816</name>
</gene>
<dbReference type="STRING" id="92696.A0A4R0RNS1"/>
<keyword evidence="3" id="KW-0866">Nonsense-mediated mRNA decay</keyword>
<dbReference type="InterPro" id="IPR039722">
    <property type="entry name" value="Upf3"/>
</dbReference>
<feature type="compositionally biased region" description="Low complexity" evidence="5">
    <location>
        <begin position="306"/>
        <end position="330"/>
    </location>
</feature>
<accession>A0A4R0RNS1</accession>
<feature type="compositionally biased region" description="Gly residues" evidence="5">
    <location>
        <begin position="479"/>
        <end position="489"/>
    </location>
</feature>
<dbReference type="Gene3D" id="3.30.70.330">
    <property type="match status" value="1"/>
</dbReference>
<dbReference type="GO" id="GO:0045727">
    <property type="term" value="P:positive regulation of translation"/>
    <property type="evidence" value="ECO:0007669"/>
    <property type="project" value="TreeGrafter"/>
</dbReference>
<feature type="domain" description="UPF3" evidence="6">
    <location>
        <begin position="46"/>
        <end position="224"/>
    </location>
</feature>
<feature type="region of interest" description="Disordered" evidence="5">
    <location>
        <begin position="238"/>
        <end position="507"/>
    </location>
</feature>
<feature type="compositionally biased region" description="Basic and acidic residues" evidence="5">
    <location>
        <begin position="341"/>
        <end position="350"/>
    </location>
</feature>
<feature type="compositionally biased region" description="Basic and acidic residues" evidence="5">
    <location>
        <begin position="21"/>
        <end position="35"/>
    </location>
</feature>
<dbReference type="EMBL" id="RWJN01000057">
    <property type="protein sequence ID" value="TCD68802.1"/>
    <property type="molecule type" value="Genomic_DNA"/>
</dbReference>
<evidence type="ECO:0000313" key="7">
    <source>
        <dbReference type="EMBL" id="TCD68802.1"/>
    </source>
</evidence>
<comment type="caution">
    <text evidence="7">The sequence shown here is derived from an EMBL/GenBank/DDBJ whole genome shotgun (WGS) entry which is preliminary data.</text>
</comment>
<dbReference type="PANTHER" id="PTHR13112">
    <property type="entry name" value="UPF3 REGULATOR OF NONSENSE TRANSCRIPTS-LIKE PROTEIN"/>
    <property type="match status" value="1"/>
</dbReference>
<feature type="compositionally biased region" description="Gly residues" evidence="5">
    <location>
        <begin position="497"/>
        <end position="507"/>
    </location>
</feature>
<evidence type="ECO:0000256" key="1">
    <source>
        <dbReference type="ARBA" id="ARBA00004123"/>
    </source>
</evidence>
<feature type="compositionally biased region" description="Basic and acidic residues" evidence="5">
    <location>
        <begin position="421"/>
        <end position="433"/>
    </location>
</feature>
<feature type="region of interest" description="Disordered" evidence="5">
    <location>
        <begin position="1"/>
        <end position="42"/>
    </location>
</feature>
<dbReference type="InterPro" id="IPR035979">
    <property type="entry name" value="RBD_domain_sf"/>
</dbReference>
<proteinExistence type="inferred from homology"/>
<protein>
    <recommendedName>
        <fullName evidence="6">UPF3 domain-containing protein</fullName>
    </recommendedName>
</protein>
<dbReference type="InterPro" id="IPR005120">
    <property type="entry name" value="UPF3_dom"/>
</dbReference>
<evidence type="ECO:0000259" key="6">
    <source>
        <dbReference type="Pfam" id="PF03467"/>
    </source>
</evidence>
<dbReference type="GO" id="GO:0005737">
    <property type="term" value="C:cytoplasm"/>
    <property type="evidence" value="ECO:0007669"/>
    <property type="project" value="TreeGrafter"/>
</dbReference>
<evidence type="ECO:0000256" key="3">
    <source>
        <dbReference type="ARBA" id="ARBA00023161"/>
    </source>
</evidence>
<keyword evidence="8" id="KW-1185">Reference proteome</keyword>
<dbReference type="CDD" id="cd12455">
    <property type="entry name" value="RRM_like_Smg4_UPF3"/>
    <property type="match status" value="1"/>
</dbReference>
<evidence type="ECO:0000256" key="2">
    <source>
        <dbReference type="ARBA" id="ARBA00005991"/>
    </source>
</evidence>
<feature type="compositionally biased region" description="Low complexity" evidence="5">
    <location>
        <begin position="283"/>
        <end position="292"/>
    </location>
</feature>
<reference evidence="7 8" key="1">
    <citation type="submission" date="2018-11" db="EMBL/GenBank/DDBJ databases">
        <title>Genome assembly of Steccherinum ochraceum LE-BIN_3174, the white-rot fungus of the Steccherinaceae family (The Residual Polyporoid clade, Polyporales, Basidiomycota).</title>
        <authorList>
            <person name="Fedorova T.V."/>
            <person name="Glazunova O.A."/>
            <person name="Landesman E.O."/>
            <person name="Moiseenko K.V."/>
            <person name="Psurtseva N.V."/>
            <person name="Savinova O.S."/>
            <person name="Shakhova N.V."/>
            <person name="Tyazhelova T.V."/>
            <person name="Vasina D.V."/>
        </authorList>
    </citation>
    <scope>NUCLEOTIDE SEQUENCE [LARGE SCALE GENOMIC DNA]</scope>
    <source>
        <strain evidence="7 8">LE-BIN_3174</strain>
    </source>
</reference>
<dbReference type="Proteomes" id="UP000292702">
    <property type="component" value="Unassembled WGS sequence"/>
</dbReference>
<organism evidence="7 8">
    <name type="scientific">Steccherinum ochraceum</name>
    <dbReference type="NCBI Taxonomy" id="92696"/>
    <lineage>
        <taxon>Eukaryota</taxon>
        <taxon>Fungi</taxon>
        <taxon>Dikarya</taxon>
        <taxon>Basidiomycota</taxon>
        <taxon>Agaricomycotina</taxon>
        <taxon>Agaricomycetes</taxon>
        <taxon>Polyporales</taxon>
        <taxon>Steccherinaceae</taxon>
        <taxon>Steccherinum</taxon>
    </lineage>
</organism>
<dbReference type="InterPro" id="IPR012677">
    <property type="entry name" value="Nucleotide-bd_a/b_plait_sf"/>
</dbReference>
<dbReference type="GO" id="GO:0000184">
    <property type="term" value="P:nuclear-transcribed mRNA catabolic process, nonsense-mediated decay"/>
    <property type="evidence" value="ECO:0007669"/>
    <property type="project" value="UniProtKB-KW"/>
</dbReference>
<evidence type="ECO:0000256" key="5">
    <source>
        <dbReference type="SAM" id="MobiDB-lite"/>
    </source>
</evidence>
<dbReference type="GO" id="GO:0005730">
    <property type="term" value="C:nucleolus"/>
    <property type="evidence" value="ECO:0007669"/>
    <property type="project" value="TreeGrafter"/>
</dbReference>
<dbReference type="AlphaFoldDB" id="A0A4R0RNS1"/>
<dbReference type="GO" id="GO:0003729">
    <property type="term" value="F:mRNA binding"/>
    <property type="evidence" value="ECO:0007669"/>
    <property type="project" value="TreeGrafter"/>
</dbReference>
<dbReference type="SUPFAM" id="SSF54928">
    <property type="entry name" value="RNA-binding domain, RBD"/>
    <property type="match status" value="1"/>
</dbReference>
<dbReference type="Pfam" id="PF03467">
    <property type="entry name" value="Smg4_UPF3"/>
    <property type="match status" value="1"/>
</dbReference>